<evidence type="ECO:0000256" key="5">
    <source>
        <dbReference type="SAM" id="Phobius"/>
    </source>
</evidence>
<accession>A0A4R9K3L6</accession>
<name>A0A4R9K3L6_9LEPT</name>
<dbReference type="RefSeq" id="WP_135649830.1">
    <property type="nucleotide sequence ID" value="NZ_RQGF01000028.1"/>
</dbReference>
<comment type="subcellular location">
    <subcellularLocation>
        <location evidence="1">Membrane</location>
        <topology evidence="1">Multi-pass membrane protein</topology>
    </subcellularLocation>
</comment>
<dbReference type="Pfam" id="PF01758">
    <property type="entry name" value="SBF"/>
    <property type="match status" value="1"/>
</dbReference>
<proteinExistence type="predicted"/>
<dbReference type="Gene3D" id="1.20.1530.20">
    <property type="match status" value="1"/>
</dbReference>
<gene>
    <name evidence="6" type="ORF">EHQ64_12595</name>
</gene>
<dbReference type="AlphaFoldDB" id="A0A4R9K3L6"/>
<keyword evidence="3 5" id="KW-1133">Transmembrane helix</keyword>
<evidence type="ECO:0000256" key="1">
    <source>
        <dbReference type="ARBA" id="ARBA00004141"/>
    </source>
</evidence>
<dbReference type="InterPro" id="IPR038770">
    <property type="entry name" value="Na+/solute_symporter_sf"/>
</dbReference>
<reference evidence="6" key="1">
    <citation type="journal article" date="2019" name="PLoS Negl. Trop. Dis.">
        <title>Revisiting the worldwide diversity of Leptospira species in the environment.</title>
        <authorList>
            <person name="Vincent A.T."/>
            <person name="Schiettekatte O."/>
            <person name="Bourhy P."/>
            <person name="Veyrier F.J."/>
            <person name="Picardeau M."/>
        </authorList>
    </citation>
    <scope>NUCLEOTIDE SEQUENCE [LARGE SCALE GENOMIC DNA]</scope>
    <source>
        <strain evidence="6">201702455</strain>
    </source>
</reference>
<dbReference type="GO" id="GO:0016020">
    <property type="term" value="C:membrane"/>
    <property type="evidence" value="ECO:0007669"/>
    <property type="project" value="UniProtKB-SubCell"/>
</dbReference>
<dbReference type="EMBL" id="RQGF01000028">
    <property type="protein sequence ID" value="TGL60660.1"/>
    <property type="molecule type" value="Genomic_DNA"/>
</dbReference>
<feature type="transmembrane region" description="Helical" evidence="5">
    <location>
        <begin position="129"/>
        <end position="153"/>
    </location>
</feature>
<evidence type="ECO:0000313" key="6">
    <source>
        <dbReference type="EMBL" id="TGL60660.1"/>
    </source>
</evidence>
<dbReference type="InterPro" id="IPR004710">
    <property type="entry name" value="Bilac:Na_transpt"/>
</dbReference>
<organism evidence="6 7">
    <name type="scientific">Leptospira sarikeiensis</name>
    <dbReference type="NCBI Taxonomy" id="2484943"/>
    <lineage>
        <taxon>Bacteria</taxon>
        <taxon>Pseudomonadati</taxon>
        <taxon>Spirochaetota</taxon>
        <taxon>Spirochaetia</taxon>
        <taxon>Leptospirales</taxon>
        <taxon>Leptospiraceae</taxon>
        <taxon>Leptospira</taxon>
    </lineage>
</organism>
<evidence type="ECO:0000256" key="2">
    <source>
        <dbReference type="ARBA" id="ARBA00022692"/>
    </source>
</evidence>
<feature type="transmembrane region" description="Helical" evidence="5">
    <location>
        <begin position="249"/>
        <end position="270"/>
    </location>
</feature>
<feature type="transmembrane region" description="Helical" evidence="5">
    <location>
        <begin position="6"/>
        <end position="22"/>
    </location>
</feature>
<dbReference type="OrthoDB" id="328743at2"/>
<protein>
    <submittedName>
        <fullName evidence="6">Bile acid:sodium symporter</fullName>
    </submittedName>
</protein>
<evidence type="ECO:0000256" key="3">
    <source>
        <dbReference type="ARBA" id="ARBA00022989"/>
    </source>
</evidence>
<feature type="transmembrane region" description="Helical" evidence="5">
    <location>
        <begin position="160"/>
        <end position="181"/>
    </location>
</feature>
<keyword evidence="4 5" id="KW-0472">Membrane</keyword>
<comment type="caution">
    <text evidence="6">The sequence shown here is derived from an EMBL/GenBank/DDBJ whole genome shotgun (WGS) entry which is preliminary data.</text>
</comment>
<evidence type="ECO:0000313" key="7">
    <source>
        <dbReference type="Proteomes" id="UP000297762"/>
    </source>
</evidence>
<dbReference type="PANTHER" id="PTHR10361:SF28">
    <property type="entry name" value="P3 PROTEIN-RELATED"/>
    <property type="match status" value="1"/>
</dbReference>
<dbReference type="InterPro" id="IPR002657">
    <property type="entry name" value="BilAc:Na_symport/Acr3"/>
</dbReference>
<dbReference type="Proteomes" id="UP000297762">
    <property type="component" value="Unassembled WGS sequence"/>
</dbReference>
<keyword evidence="7" id="KW-1185">Reference proteome</keyword>
<sequence>MLIRIVLILLSLSSMFGLGLRIEKKELGSWSKFVPILLFAFLWNFGILPISVFFTGKLLEISPFAFAAIFLCASSPGGASGGLFVLRAKGNPALGGLLIALLNGANTILTPLIFSIYQGGKGFDPDLFVKLFLIGFFLQGLPLLLGLGCKYFFSKTFDPIAPWVERFSTFCLIFSIILLIVQYGEFALTLGPVTWIGACLAVLISLLPGILVFRSEKETKASLSMVSGIRSLSLALLLAELHIKHSETLLTVLMYGTVMYLLSAIAAEFWKGRNSHSVV</sequence>
<dbReference type="PANTHER" id="PTHR10361">
    <property type="entry name" value="SODIUM-BILE ACID COTRANSPORTER"/>
    <property type="match status" value="1"/>
</dbReference>
<feature type="transmembrane region" description="Helical" evidence="5">
    <location>
        <begin position="34"/>
        <end position="55"/>
    </location>
</feature>
<feature type="transmembrane region" description="Helical" evidence="5">
    <location>
        <begin position="61"/>
        <end position="86"/>
    </location>
</feature>
<evidence type="ECO:0000256" key="4">
    <source>
        <dbReference type="ARBA" id="ARBA00023136"/>
    </source>
</evidence>
<keyword evidence="2 5" id="KW-0812">Transmembrane</keyword>
<feature type="transmembrane region" description="Helical" evidence="5">
    <location>
        <begin position="225"/>
        <end position="243"/>
    </location>
</feature>
<feature type="transmembrane region" description="Helical" evidence="5">
    <location>
        <begin position="193"/>
        <end position="213"/>
    </location>
</feature>
<feature type="transmembrane region" description="Helical" evidence="5">
    <location>
        <begin position="93"/>
        <end position="117"/>
    </location>
</feature>